<organism evidence="10 11">
    <name type="scientific">Dietzia natronolimnaea</name>
    <dbReference type="NCBI Taxonomy" id="161920"/>
    <lineage>
        <taxon>Bacteria</taxon>
        <taxon>Bacillati</taxon>
        <taxon>Actinomycetota</taxon>
        <taxon>Actinomycetes</taxon>
        <taxon>Mycobacteriales</taxon>
        <taxon>Dietziaceae</taxon>
        <taxon>Dietzia</taxon>
    </lineage>
</organism>
<dbReference type="Pfam" id="PF00175">
    <property type="entry name" value="NAD_binding_1"/>
    <property type="match status" value="1"/>
</dbReference>
<protein>
    <submittedName>
        <fullName evidence="10">Oxidoreductase</fullName>
    </submittedName>
</protein>
<dbReference type="InterPro" id="IPR039261">
    <property type="entry name" value="FNR_nucleotide-bd"/>
</dbReference>
<dbReference type="SUPFAM" id="SSF63380">
    <property type="entry name" value="Riboflavin synthase domain-like"/>
    <property type="match status" value="1"/>
</dbReference>
<dbReference type="PRINTS" id="PR00409">
    <property type="entry name" value="PHDIOXRDTASE"/>
</dbReference>
<dbReference type="PROSITE" id="PS00197">
    <property type="entry name" value="2FE2S_FER_1"/>
    <property type="match status" value="1"/>
</dbReference>
<dbReference type="SUPFAM" id="SSF52343">
    <property type="entry name" value="Ferredoxin reductase-like, C-terminal NADP-linked domain"/>
    <property type="match status" value="1"/>
</dbReference>
<gene>
    <name evidence="10" type="ORF">CEY15_08485</name>
</gene>
<evidence type="ECO:0000256" key="7">
    <source>
        <dbReference type="ARBA" id="ARBA00023014"/>
    </source>
</evidence>
<dbReference type="Gene3D" id="2.40.30.10">
    <property type="entry name" value="Translation factors"/>
    <property type="match status" value="1"/>
</dbReference>
<dbReference type="PANTHER" id="PTHR47354:SF1">
    <property type="entry name" value="CARNITINE MONOOXYGENASE REDUCTASE SUBUNIT"/>
    <property type="match status" value="1"/>
</dbReference>
<dbReference type="InterPro" id="IPR012675">
    <property type="entry name" value="Beta-grasp_dom_sf"/>
</dbReference>
<comment type="cofactor">
    <cofactor evidence="1">
        <name>FAD</name>
        <dbReference type="ChEBI" id="CHEBI:57692"/>
    </cofactor>
</comment>
<dbReference type="PANTHER" id="PTHR47354">
    <property type="entry name" value="NADH OXIDOREDUCTASE HCR"/>
    <property type="match status" value="1"/>
</dbReference>
<evidence type="ECO:0000256" key="1">
    <source>
        <dbReference type="ARBA" id="ARBA00001974"/>
    </source>
</evidence>
<dbReference type="InterPro" id="IPR001041">
    <property type="entry name" value="2Fe-2S_ferredoxin-type"/>
</dbReference>
<evidence type="ECO:0000259" key="8">
    <source>
        <dbReference type="PROSITE" id="PS51085"/>
    </source>
</evidence>
<dbReference type="InterPro" id="IPR001433">
    <property type="entry name" value="OxRdtase_FAD/NAD-bd"/>
</dbReference>
<evidence type="ECO:0000313" key="10">
    <source>
        <dbReference type="EMBL" id="PAY23434.1"/>
    </source>
</evidence>
<evidence type="ECO:0000256" key="3">
    <source>
        <dbReference type="ARBA" id="ARBA00022714"/>
    </source>
</evidence>
<reference evidence="11" key="1">
    <citation type="submission" date="2017-09" db="EMBL/GenBank/DDBJ databases">
        <authorList>
            <person name="Zhang Y."/>
            <person name="Huang X."/>
            <person name="Liu J."/>
            <person name="Lu L."/>
            <person name="Peng K."/>
        </authorList>
    </citation>
    <scope>NUCLEOTIDE SEQUENCE [LARGE SCALE GENOMIC DNA]</scope>
    <source>
        <strain evidence="11">S-XJ-1</strain>
    </source>
</reference>
<proteinExistence type="predicted"/>
<dbReference type="SUPFAM" id="SSF54292">
    <property type="entry name" value="2Fe-2S ferredoxin-like"/>
    <property type="match status" value="1"/>
</dbReference>
<evidence type="ECO:0000256" key="6">
    <source>
        <dbReference type="ARBA" id="ARBA00023004"/>
    </source>
</evidence>
<dbReference type="InterPro" id="IPR017938">
    <property type="entry name" value="Riboflavin_synthase-like_b-brl"/>
</dbReference>
<feature type="domain" description="FAD-binding FR-type" evidence="9">
    <location>
        <begin position="1"/>
        <end position="93"/>
    </location>
</feature>
<dbReference type="Gene3D" id="3.10.20.30">
    <property type="match status" value="1"/>
</dbReference>
<dbReference type="Pfam" id="PF00111">
    <property type="entry name" value="Fer2"/>
    <property type="match status" value="1"/>
</dbReference>
<dbReference type="GO" id="GO:0016491">
    <property type="term" value="F:oxidoreductase activity"/>
    <property type="evidence" value="ECO:0007669"/>
    <property type="project" value="UniProtKB-KW"/>
</dbReference>
<evidence type="ECO:0000313" key="11">
    <source>
        <dbReference type="Proteomes" id="UP000218810"/>
    </source>
</evidence>
<dbReference type="CDD" id="cd00207">
    <property type="entry name" value="fer2"/>
    <property type="match status" value="1"/>
</dbReference>
<name>A0A2A2WR41_9ACTN</name>
<dbReference type="Gene3D" id="3.40.50.80">
    <property type="entry name" value="Nucleotide-binding domain of ferredoxin-NADP reductase (FNR) module"/>
    <property type="match status" value="1"/>
</dbReference>
<keyword evidence="6" id="KW-0408">Iron</keyword>
<dbReference type="GO" id="GO:0046872">
    <property type="term" value="F:metal ion binding"/>
    <property type="evidence" value="ECO:0007669"/>
    <property type="project" value="UniProtKB-KW"/>
</dbReference>
<dbReference type="InterPro" id="IPR050415">
    <property type="entry name" value="MRET"/>
</dbReference>
<keyword evidence="11" id="KW-1185">Reference proteome</keyword>
<evidence type="ECO:0000259" key="9">
    <source>
        <dbReference type="PROSITE" id="PS51384"/>
    </source>
</evidence>
<dbReference type="PROSITE" id="PS51384">
    <property type="entry name" value="FAD_FR"/>
    <property type="match status" value="1"/>
</dbReference>
<keyword evidence="4" id="KW-0479">Metal-binding</keyword>
<keyword evidence="3" id="KW-0001">2Fe-2S</keyword>
<sequence>MRVVDTPGLADDVVGLVLEPADGTPTPSWSPGAHLDLTLPSGLRRQYSLCGTDPRSLMVAVRRLGAASTEIHERVREGDVLHTQGPRTAFPFCGEPRVLLVAGGIGITPIVTMARECATRGLDWHLVYAGRTRASMPFLDELVALAGSRLTLLVDEERERYPSVGEVLGWADADTAVYCCGPTPLLDLVRTARGPVRAPLHYERFAPPPVISGREFDVTLARAGLTLKVPADRSALDVVLDAVPDTPYSCRQGFCGTCRVQVCERAVERRGRAGGPGRPGAREMLLCTDRAEGVGLTVDL</sequence>
<dbReference type="InterPro" id="IPR036010">
    <property type="entry name" value="2Fe-2S_ferredoxin-like_sf"/>
</dbReference>
<feature type="domain" description="2Fe-2S ferredoxin-type" evidence="8">
    <location>
        <begin position="216"/>
        <end position="300"/>
    </location>
</feature>
<evidence type="ECO:0000256" key="4">
    <source>
        <dbReference type="ARBA" id="ARBA00022723"/>
    </source>
</evidence>
<evidence type="ECO:0000256" key="5">
    <source>
        <dbReference type="ARBA" id="ARBA00023002"/>
    </source>
</evidence>
<dbReference type="InterPro" id="IPR006058">
    <property type="entry name" value="2Fe2S_fd_BS"/>
</dbReference>
<keyword evidence="5" id="KW-0560">Oxidoreductase</keyword>
<dbReference type="GO" id="GO:0051537">
    <property type="term" value="F:2 iron, 2 sulfur cluster binding"/>
    <property type="evidence" value="ECO:0007669"/>
    <property type="project" value="UniProtKB-KW"/>
</dbReference>
<accession>A0A2A2WR41</accession>
<keyword evidence="7" id="KW-0411">Iron-sulfur</keyword>
<dbReference type="Proteomes" id="UP000218810">
    <property type="component" value="Unassembled WGS sequence"/>
</dbReference>
<dbReference type="AlphaFoldDB" id="A0A2A2WR41"/>
<comment type="caution">
    <text evidence="10">The sequence shown here is derived from an EMBL/GenBank/DDBJ whole genome shotgun (WGS) entry which is preliminary data.</text>
</comment>
<dbReference type="CDD" id="cd06185">
    <property type="entry name" value="PDR_like"/>
    <property type="match status" value="1"/>
</dbReference>
<evidence type="ECO:0000256" key="2">
    <source>
        <dbReference type="ARBA" id="ARBA00022630"/>
    </source>
</evidence>
<dbReference type="EMBL" id="NTGA01000015">
    <property type="protein sequence ID" value="PAY23434.1"/>
    <property type="molecule type" value="Genomic_DNA"/>
</dbReference>
<dbReference type="PROSITE" id="PS51085">
    <property type="entry name" value="2FE2S_FER_2"/>
    <property type="match status" value="1"/>
</dbReference>
<keyword evidence="2" id="KW-0285">Flavoprotein</keyword>
<dbReference type="OrthoDB" id="502624at2"/>
<dbReference type="InterPro" id="IPR017927">
    <property type="entry name" value="FAD-bd_FR_type"/>
</dbReference>